<evidence type="ECO:0000256" key="1">
    <source>
        <dbReference type="SAM" id="MobiDB-lite"/>
    </source>
</evidence>
<name>A0AA38BLX8_TAXCH</name>
<evidence type="ECO:0000313" key="3">
    <source>
        <dbReference type="Proteomes" id="UP000824469"/>
    </source>
</evidence>
<reference evidence="2 3" key="1">
    <citation type="journal article" date="2021" name="Nat. Plants">
        <title>The Taxus genome provides insights into paclitaxel biosynthesis.</title>
        <authorList>
            <person name="Xiong X."/>
            <person name="Gou J."/>
            <person name="Liao Q."/>
            <person name="Li Y."/>
            <person name="Zhou Q."/>
            <person name="Bi G."/>
            <person name="Li C."/>
            <person name="Du R."/>
            <person name="Wang X."/>
            <person name="Sun T."/>
            <person name="Guo L."/>
            <person name="Liang H."/>
            <person name="Lu P."/>
            <person name="Wu Y."/>
            <person name="Zhang Z."/>
            <person name="Ro D.K."/>
            <person name="Shang Y."/>
            <person name="Huang S."/>
            <person name="Yan J."/>
        </authorList>
    </citation>
    <scope>NUCLEOTIDE SEQUENCE [LARGE SCALE GENOMIC DNA]</scope>
    <source>
        <strain evidence="2">Ta-2019</strain>
    </source>
</reference>
<dbReference type="EMBL" id="JAHRHJ020003813">
    <property type="protein sequence ID" value="KAH9287475.1"/>
    <property type="molecule type" value="Genomic_DNA"/>
</dbReference>
<sequence length="117" mass="13464">MEGKGKKGKGLMKSIVDHRKDFSKESEKVSTPLRIKEKEAIATPTKFAMEMEKDGFTLVINKRKSKFLSWLDSKLGGKMEKPVKDFMKGRKIEIFSSKENEESLKEPAKFDHKLKEV</sequence>
<comment type="caution">
    <text evidence="2">The sequence shown here is derived from an EMBL/GenBank/DDBJ whole genome shotgun (WGS) entry which is preliminary data.</text>
</comment>
<evidence type="ECO:0000313" key="2">
    <source>
        <dbReference type="EMBL" id="KAH9287475.1"/>
    </source>
</evidence>
<feature type="region of interest" description="Disordered" evidence="1">
    <location>
        <begin position="98"/>
        <end position="117"/>
    </location>
</feature>
<feature type="non-terminal residue" evidence="2">
    <location>
        <position position="117"/>
    </location>
</feature>
<accession>A0AA38BLX8</accession>
<protein>
    <submittedName>
        <fullName evidence="2">Uncharacterized protein</fullName>
    </submittedName>
</protein>
<keyword evidence="3" id="KW-1185">Reference proteome</keyword>
<proteinExistence type="predicted"/>
<dbReference type="AlphaFoldDB" id="A0AA38BLX8"/>
<dbReference type="Proteomes" id="UP000824469">
    <property type="component" value="Unassembled WGS sequence"/>
</dbReference>
<gene>
    <name evidence="2" type="ORF">KI387_031592</name>
</gene>
<organism evidence="2 3">
    <name type="scientific">Taxus chinensis</name>
    <name type="common">Chinese yew</name>
    <name type="synonym">Taxus wallichiana var. chinensis</name>
    <dbReference type="NCBI Taxonomy" id="29808"/>
    <lineage>
        <taxon>Eukaryota</taxon>
        <taxon>Viridiplantae</taxon>
        <taxon>Streptophyta</taxon>
        <taxon>Embryophyta</taxon>
        <taxon>Tracheophyta</taxon>
        <taxon>Spermatophyta</taxon>
        <taxon>Pinopsida</taxon>
        <taxon>Pinidae</taxon>
        <taxon>Conifers II</taxon>
        <taxon>Cupressales</taxon>
        <taxon>Taxaceae</taxon>
        <taxon>Taxus</taxon>
    </lineage>
</organism>
<feature type="non-terminal residue" evidence="2">
    <location>
        <position position="1"/>
    </location>
</feature>